<dbReference type="PANTHER" id="PTHR42899">
    <property type="entry name" value="SPERMATOGENESIS-ASSOCIATED PROTEIN 20"/>
    <property type="match status" value="1"/>
</dbReference>
<dbReference type="InterPro" id="IPR024705">
    <property type="entry name" value="Ssp411"/>
</dbReference>
<proteinExistence type="predicted"/>
<organism evidence="2">
    <name type="scientific">marine metagenome</name>
    <dbReference type="NCBI Taxonomy" id="408172"/>
    <lineage>
        <taxon>unclassified sequences</taxon>
        <taxon>metagenomes</taxon>
        <taxon>ecological metagenomes</taxon>
    </lineage>
</organism>
<dbReference type="SUPFAM" id="SSF52833">
    <property type="entry name" value="Thioredoxin-like"/>
    <property type="match status" value="1"/>
</dbReference>
<dbReference type="Gene3D" id="1.50.10.20">
    <property type="match status" value="1"/>
</dbReference>
<gene>
    <name evidence="2" type="ORF">METZ01_LOCUS220625</name>
</gene>
<dbReference type="InterPro" id="IPR012341">
    <property type="entry name" value="6hp_glycosidase-like_sf"/>
</dbReference>
<dbReference type="Gene3D" id="1.50.10.10">
    <property type="match status" value="1"/>
</dbReference>
<sequence>GELWNRLVFEGSPYLLQHAANPVDWYPWGEEAFTKAKELDKPIFLSIGYTTCHWCHVMEHESFENDEVAGIMNDAFVCIKVDREERPDIDNVYMEVTQMMNNRGGWPMTVIMTPDKQPFFTGTYFPKTSRGRRIGMMELIPKVKNMWQSNRDSLITDASNLTRRLQRNQTNRSSAGEISQNVAPQAFSAFSNRYDEKQGGFGKAPKFPKAHDYSFLIKYWKKTGTSHALSMAEHSLKSMRNGGMYDQVGFGFHRYSTDARWLVPHFEKMLYDQAILVQAYLDAYQATGDSYYSTVAKEILDYVLRDMTAPEGGFYSAEDADSEGEEGKFYVWNVNELKGILGENDANFYQEVFNIRTGGNWNEGYRHKTNIPHLTKNISQLASEFNLTEKQLTERIEIIRTKLFNVREDRVHPQKDDKILTDWNGLMIAAMARAGAVLNNKKYADAAINAMDFILENLMKKDGALMKRHRNGNSGLTGVLDDYAFTIWALIELYEMNYDEKYLEVAMDLSE</sequence>
<dbReference type="EMBL" id="UINC01052438">
    <property type="protein sequence ID" value="SVB67771.1"/>
    <property type="molecule type" value="Genomic_DNA"/>
</dbReference>
<dbReference type="Gene3D" id="3.40.30.10">
    <property type="entry name" value="Glutaredoxin"/>
    <property type="match status" value="1"/>
</dbReference>
<evidence type="ECO:0000259" key="1">
    <source>
        <dbReference type="Pfam" id="PF03190"/>
    </source>
</evidence>
<dbReference type="InterPro" id="IPR008928">
    <property type="entry name" value="6-hairpin_glycosidase_sf"/>
</dbReference>
<dbReference type="SUPFAM" id="SSF48208">
    <property type="entry name" value="Six-hairpin glycosidases"/>
    <property type="match status" value="1"/>
</dbReference>
<dbReference type="InterPro" id="IPR036249">
    <property type="entry name" value="Thioredoxin-like_sf"/>
</dbReference>
<dbReference type="AlphaFoldDB" id="A0A382G0Q2"/>
<evidence type="ECO:0000313" key="2">
    <source>
        <dbReference type="EMBL" id="SVB67771.1"/>
    </source>
</evidence>
<dbReference type="Pfam" id="PF03190">
    <property type="entry name" value="Thioredox_DsbH"/>
    <property type="match status" value="1"/>
</dbReference>
<feature type="non-terminal residue" evidence="2">
    <location>
        <position position="1"/>
    </location>
</feature>
<dbReference type="InterPro" id="IPR004879">
    <property type="entry name" value="Ssp411-like_TRX"/>
</dbReference>
<dbReference type="GO" id="GO:0005975">
    <property type="term" value="P:carbohydrate metabolic process"/>
    <property type="evidence" value="ECO:0007669"/>
    <property type="project" value="InterPro"/>
</dbReference>
<dbReference type="CDD" id="cd02955">
    <property type="entry name" value="SSP411"/>
    <property type="match status" value="1"/>
</dbReference>
<dbReference type="PANTHER" id="PTHR42899:SF1">
    <property type="entry name" value="SPERMATOGENESIS-ASSOCIATED PROTEIN 20"/>
    <property type="match status" value="1"/>
</dbReference>
<accession>A0A382G0Q2</accession>
<name>A0A382G0Q2_9ZZZZ</name>
<feature type="domain" description="Spermatogenesis-associated protein 20-like TRX" evidence="1">
    <location>
        <begin position="5"/>
        <end position="166"/>
    </location>
</feature>
<reference evidence="2" key="1">
    <citation type="submission" date="2018-05" db="EMBL/GenBank/DDBJ databases">
        <authorList>
            <person name="Lanie J.A."/>
            <person name="Ng W.-L."/>
            <person name="Kazmierczak K.M."/>
            <person name="Andrzejewski T.M."/>
            <person name="Davidsen T.M."/>
            <person name="Wayne K.J."/>
            <person name="Tettelin H."/>
            <person name="Glass J.I."/>
            <person name="Rusch D."/>
            <person name="Podicherti R."/>
            <person name="Tsui H.-C.T."/>
            <person name="Winkler M.E."/>
        </authorList>
    </citation>
    <scope>NUCLEOTIDE SEQUENCE</scope>
</reference>
<protein>
    <recommendedName>
        <fullName evidence="1">Spermatogenesis-associated protein 20-like TRX domain-containing protein</fullName>
    </recommendedName>
</protein>
<feature type="non-terminal residue" evidence="2">
    <location>
        <position position="511"/>
    </location>
</feature>